<reference evidence="2 3" key="1">
    <citation type="journal article" date="2020" name="Nature">
        <title>Six reference-quality genomes reveal evolution of bat adaptations.</title>
        <authorList>
            <person name="Jebb D."/>
            <person name="Huang Z."/>
            <person name="Pippel M."/>
            <person name="Hughes G.M."/>
            <person name="Lavrichenko K."/>
            <person name="Devanna P."/>
            <person name="Winkler S."/>
            <person name="Jermiin L.S."/>
            <person name="Skirmuntt E.C."/>
            <person name="Katzourakis A."/>
            <person name="Burkitt-Gray L."/>
            <person name="Ray D.A."/>
            <person name="Sullivan K.A.M."/>
            <person name="Roscito J.G."/>
            <person name="Kirilenko B.M."/>
            <person name="Davalos L.M."/>
            <person name="Corthals A.P."/>
            <person name="Power M.L."/>
            <person name="Jones G."/>
            <person name="Ransome R.D."/>
            <person name="Dechmann D.K.N."/>
            <person name="Locatelli A.G."/>
            <person name="Puechmaille S.J."/>
            <person name="Fedrigo O."/>
            <person name="Jarvis E.D."/>
            <person name="Hiller M."/>
            <person name="Vernes S.C."/>
            <person name="Myers E.W."/>
            <person name="Teeling E.C."/>
        </authorList>
    </citation>
    <scope>NUCLEOTIDE SEQUENCE [LARGE SCALE GENOMIC DNA]</scope>
    <source>
        <strain evidence="2">MPipKuh1</strain>
        <tissue evidence="2">Flight muscle</tissue>
    </source>
</reference>
<evidence type="ECO:0000256" key="1">
    <source>
        <dbReference type="SAM" id="MobiDB-lite"/>
    </source>
</evidence>
<proteinExistence type="predicted"/>
<dbReference type="AlphaFoldDB" id="A0A7J7XCU3"/>
<accession>A0A7J7XCU3</accession>
<sequence>MCPLGRLQPIPRLQRPLSSQTPTPRFLLLRPPKMPWMASGRWSPHKHQAPRPLKQAEAGPAPHLRSPGRGPGAPKPRRWPCTATSPGGS</sequence>
<organism evidence="2 3">
    <name type="scientific">Pipistrellus kuhlii</name>
    <name type="common">Kuhl's pipistrelle</name>
    <dbReference type="NCBI Taxonomy" id="59472"/>
    <lineage>
        <taxon>Eukaryota</taxon>
        <taxon>Metazoa</taxon>
        <taxon>Chordata</taxon>
        <taxon>Craniata</taxon>
        <taxon>Vertebrata</taxon>
        <taxon>Euteleostomi</taxon>
        <taxon>Mammalia</taxon>
        <taxon>Eutheria</taxon>
        <taxon>Laurasiatheria</taxon>
        <taxon>Chiroptera</taxon>
        <taxon>Yangochiroptera</taxon>
        <taxon>Vespertilionidae</taxon>
        <taxon>Pipistrellus</taxon>
    </lineage>
</organism>
<gene>
    <name evidence="2" type="ORF">mPipKuh1_017193</name>
</gene>
<feature type="region of interest" description="Disordered" evidence="1">
    <location>
        <begin position="1"/>
        <end position="89"/>
    </location>
</feature>
<protein>
    <submittedName>
        <fullName evidence="2">Treacle ribosome biogenesis factor 1</fullName>
    </submittedName>
</protein>
<dbReference type="EMBL" id="JACAGB010000008">
    <property type="protein sequence ID" value="KAF6347509.1"/>
    <property type="molecule type" value="Genomic_DNA"/>
</dbReference>
<keyword evidence="3" id="KW-1185">Reference proteome</keyword>
<comment type="caution">
    <text evidence="2">The sequence shown here is derived from an EMBL/GenBank/DDBJ whole genome shotgun (WGS) entry which is preliminary data.</text>
</comment>
<evidence type="ECO:0000313" key="3">
    <source>
        <dbReference type="Proteomes" id="UP000558488"/>
    </source>
</evidence>
<name>A0A7J7XCU3_PIPKU</name>
<dbReference type="Proteomes" id="UP000558488">
    <property type="component" value="Unassembled WGS sequence"/>
</dbReference>
<feature type="compositionally biased region" description="Low complexity" evidence="1">
    <location>
        <begin position="21"/>
        <end position="31"/>
    </location>
</feature>
<evidence type="ECO:0000313" key="2">
    <source>
        <dbReference type="EMBL" id="KAF6347509.1"/>
    </source>
</evidence>